<protein>
    <submittedName>
        <fullName evidence="1">Uncharacterized protein</fullName>
    </submittedName>
</protein>
<reference evidence="1" key="1">
    <citation type="submission" date="2023-10" db="EMBL/GenBank/DDBJ databases">
        <authorList>
            <person name="Rodriguez Cubillos JULIANA M."/>
            <person name="De Vega J."/>
        </authorList>
    </citation>
    <scope>NUCLEOTIDE SEQUENCE</scope>
</reference>
<sequence length="395" mass="45953">MESRILKKKRTMGRRMPKSFFRILPTDLQSKIFSKLSLKDQSNAMCVSPQWRDLILNTTLPKMHPHIPFVTAHDLPNPFIDLEQLFNWCSLAMHCEADPKNLISSSNGLLLFCHNKGEAANIMRDVYYYYVMNRVTKQCMAILKPIGQISGGYSYAALAYDPSESWFFKIVRFQGHRHINIFSSMTGLWTTLTICLPQYINESKWVQNSVYLKGSIYRLSCSGHLVRIKVDPQENISKQAEVITLHPDCFLNNCQWQICSENNKLLLVLSRGMFFNVFELIECVTNNVSSYTWNIVFEIESEELMPLNFYGKLLSFHPYHEVAFFKRGTQLYVYFTEPNLSYTTIDIEVGEVQYNKLAYDYIKHCGQPLLDCIAPFACTLEKKDPRDFHRLPVLY</sequence>
<dbReference type="Proteomes" id="UP001177021">
    <property type="component" value="Unassembled WGS sequence"/>
</dbReference>
<evidence type="ECO:0000313" key="1">
    <source>
        <dbReference type="EMBL" id="CAJ2638684.1"/>
    </source>
</evidence>
<name>A0ACB0J190_TRIPR</name>
<keyword evidence="2" id="KW-1185">Reference proteome</keyword>
<gene>
    <name evidence="1" type="ORF">MILVUS5_LOCUS8843</name>
</gene>
<accession>A0ACB0J190</accession>
<proteinExistence type="predicted"/>
<evidence type="ECO:0000313" key="2">
    <source>
        <dbReference type="Proteomes" id="UP001177021"/>
    </source>
</evidence>
<comment type="caution">
    <text evidence="1">The sequence shown here is derived from an EMBL/GenBank/DDBJ whole genome shotgun (WGS) entry which is preliminary data.</text>
</comment>
<dbReference type="EMBL" id="CASHSV030000024">
    <property type="protein sequence ID" value="CAJ2638684.1"/>
    <property type="molecule type" value="Genomic_DNA"/>
</dbReference>
<organism evidence="1 2">
    <name type="scientific">Trifolium pratense</name>
    <name type="common">Red clover</name>
    <dbReference type="NCBI Taxonomy" id="57577"/>
    <lineage>
        <taxon>Eukaryota</taxon>
        <taxon>Viridiplantae</taxon>
        <taxon>Streptophyta</taxon>
        <taxon>Embryophyta</taxon>
        <taxon>Tracheophyta</taxon>
        <taxon>Spermatophyta</taxon>
        <taxon>Magnoliopsida</taxon>
        <taxon>eudicotyledons</taxon>
        <taxon>Gunneridae</taxon>
        <taxon>Pentapetalae</taxon>
        <taxon>rosids</taxon>
        <taxon>fabids</taxon>
        <taxon>Fabales</taxon>
        <taxon>Fabaceae</taxon>
        <taxon>Papilionoideae</taxon>
        <taxon>50 kb inversion clade</taxon>
        <taxon>NPAAA clade</taxon>
        <taxon>Hologalegina</taxon>
        <taxon>IRL clade</taxon>
        <taxon>Trifolieae</taxon>
        <taxon>Trifolium</taxon>
    </lineage>
</organism>